<evidence type="ECO:0000313" key="2">
    <source>
        <dbReference type="EMBL" id="OSX72553.1"/>
    </source>
</evidence>
<feature type="region of interest" description="Disordered" evidence="1">
    <location>
        <begin position="418"/>
        <end position="445"/>
    </location>
</feature>
<accession>A0A1X6NW08</accession>
<dbReference type="PANTHER" id="PTHR34305">
    <property type="entry name" value="EXPRESSED PROTEIN"/>
    <property type="match status" value="1"/>
</dbReference>
<dbReference type="PANTHER" id="PTHR34305:SF1">
    <property type="entry name" value="SWIM-TYPE DOMAIN-CONTAINING PROTEIN"/>
    <property type="match status" value="1"/>
</dbReference>
<name>A0A1X6NW08_PORUM</name>
<feature type="compositionally biased region" description="Low complexity" evidence="1">
    <location>
        <begin position="431"/>
        <end position="445"/>
    </location>
</feature>
<dbReference type="AlphaFoldDB" id="A0A1X6NW08"/>
<proteinExistence type="predicted"/>
<organism evidence="2 3">
    <name type="scientific">Porphyra umbilicalis</name>
    <name type="common">Purple laver</name>
    <name type="synonym">Red alga</name>
    <dbReference type="NCBI Taxonomy" id="2786"/>
    <lineage>
        <taxon>Eukaryota</taxon>
        <taxon>Rhodophyta</taxon>
        <taxon>Bangiophyceae</taxon>
        <taxon>Bangiales</taxon>
        <taxon>Bangiaceae</taxon>
        <taxon>Porphyra</taxon>
    </lineage>
</organism>
<evidence type="ECO:0000256" key="1">
    <source>
        <dbReference type="SAM" id="MobiDB-lite"/>
    </source>
</evidence>
<sequence length="605" mass="65219">MRAGREAAAAWRHHEEVTVAEPSDSRCFQLLIKELGPDQYKPVVSLCVALATDAVVNDFKPSNLAGIKGVADDLAAADAAKRVDAVLSAACSPAARPPPLPNGDAAPDPNVVFAAAKARVTHEQRPVMAFILAMRVNGPEFEQPRAPAAAAMRTVCDTVNDYHLHREGDDGSALAFGKEWLDPSLTPEQLLEHFRERFPLASEDPIVTGCFFPGLLQCRPCPFAHGEQPELGMCAKHYQAVRKFFSAWTFTVCCACAHPKLIGFVVLDNREGPHALLNAIITRFALLPYCVVYDFSCGALHSAVGKLPGFVALVVIISDLFHIVNHVYSDIFIPRPYSPLDGKNTVAHEQRNAPIAAMIKTLRACGQDECMRIMKLHTIVHNVHAHARSTRTYPLPDDYNIRQFYFSKQACLCGCEQQEEEPQLPSPPSSAPSTPTPSSTGMTLSSGSEEEFLNAWAALPAELAVTAASAAASAMRITADVLANVRWRHGACSGGCFRWSAGGAKVHRVDSEGKAEQKTLTFVPSSRNATGADPFAANDGGLTLTSLRREEGAAGSVVGCASERATAEGSRLFIAPVQSTHVPPPETRCRGWGLQRRGCRRGAAR</sequence>
<keyword evidence="3" id="KW-1185">Reference proteome</keyword>
<protein>
    <submittedName>
        <fullName evidence="2">Uncharacterized protein</fullName>
    </submittedName>
</protein>
<reference evidence="2 3" key="1">
    <citation type="submission" date="2017-03" db="EMBL/GenBank/DDBJ databases">
        <title>WGS assembly of Porphyra umbilicalis.</title>
        <authorList>
            <person name="Brawley S.H."/>
            <person name="Blouin N.A."/>
            <person name="Ficko-Blean E."/>
            <person name="Wheeler G.L."/>
            <person name="Lohr M."/>
            <person name="Goodson H.V."/>
            <person name="Jenkins J.W."/>
            <person name="Blaby-Haas C.E."/>
            <person name="Helliwell K.E."/>
            <person name="Chan C."/>
            <person name="Marriage T."/>
            <person name="Bhattacharya D."/>
            <person name="Klein A.S."/>
            <person name="Badis Y."/>
            <person name="Brodie J."/>
            <person name="Cao Y."/>
            <person name="Collen J."/>
            <person name="Dittami S.M."/>
            <person name="Gachon C.M."/>
            <person name="Green B.R."/>
            <person name="Karpowicz S."/>
            <person name="Kim J.W."/>
            <person name="Kudahl U."/>
            <person name="Lin S."/>
            <person name="Michel G."/>
            <person name="Mittag M."/>
            <person name="Olson B.J."/>
            <person name="Pangilinan J."/>
            <person name="Peng Y."/>
            <person name="Qiu H."/>
            <person name="Shu S."/>
            <person name="Singer J.T."/>
            <person name="Smith A.G."/>
            <person name="Sprecher B.N."/>
            <person name="Wagner V."/>
            <person name="Wang W."/>
            <person name="Wang Z.-Y."/>
            <person name="Yan J."/>
            <person name="Yarish C."/>
            <person name="Zoeuner-Riek S."/>
            <person name="Zhuang Y."/>
            <person name="Zou Y."/>
            <person name="Lindquist E.A."/>
            <person name="Grimwood J."/>
            <person name="Barry K."/>
            <person name="Rokhsar D.S."/>
            <person name="Schmutz J."/>
            <person name="Stiller J.W."/>
            <person name="Grossman A.R."/>
            <person name="Prochnik S.E."/>
        </authorList>
    </citation>
    <scope>NUCLEOTIDE SEQUENCE [LARGE SCALE GENOMIC DNA]</scope>
    <source>
        <strain evidence="2">4086291</strain>
    </source>
</reference>
<dbReference type="EMBL" id="KV919053">
    <property type="protein sequence ID" value="OSX72553.1"/>
    <property type="molecule type" value="Genomic_DNA"/>
</dbReference>
<dbReference type="OrthoDB" id="5598737at2759"/>
<evidence type="ECO:0000313" key="3">
    <source>
        <dbReference type="Proteomes" id="UP000218209"/>
    </source>
</evidence>
<dbReference type="Proteomes" id="UP000218209">
    <property type="component" value="Unassembled WGS sequence"/>
</dbReference>
<gene>
    <name evidence="2" type="ORF">BU14_0424s0009</name>
</gene>